<sequence length="110" mass="12681">MPKSKILIAKAMHIEVPIYCGPTLLALADSILSRIIVDIPPGHNNDTRVFLHDGAIRCPLELWFSFFSLLHFSLTLWEKLSKVGFQWFFRERVAPNLLCSILYPISQNIW</sequence>
<keyword evidence="2" id="KW-1185">Reference proteome</keyword>
<dbReference type="AlphaFoldDB" id="A0ABD6E986"/>
<reference evidence="1 2" key="1">
    <citation type="submission" date="2024-08" db="EMBL/GenBank/DDBJ databases">
        <title>Gnathostoma spinigerum genome.</title>
        <authorList>
            <person name="Gonzalez-Bertolin B."/>
            <person name="Monzon S."/>
            <person name="Zaballos A."/>
            <person name="Jimenez P."/>
            <person name="Dekumyoy P."/>
            <person name="Varona S."/>
            <person name="Cuesta I."/>
            <person name="Sumanam S."/>
            <person name="Adisakwattana P."/>
            <person name="Gasser R.B."/>
            <person name="Hernandez-Gonzalez A."/>
            <person name="Young N.D."/>
            <person name="Perteguer M.J."/>
        </authorList>
    </citation>
    <scope>NUCLEOTIDE SEQUENCE [LARGE SCALE GENOMIC DNA]</scope>
    <source>
        <strain evidence="1">AL3</strain>
        <tissue evidence="1">Liver</tissue>
    </source>
</reference>
<gene>
    <name evidence="1" type="ORF">AB6A40_000633</name>
</gene>
<dbReference type="EMBL" id="JBGFUD010000187">
    <property type="protein sequence ID" value="MFH4973924.1"/>
    <property type="molecule type" value="Genomic_DNA"/>
</dbReference>
<comment type="caution">
    <text evidence="1">The sequence shown here is derived from an EMBL/GenBank/DDBJ whole genome shotgun (WGS) entry which is preliminary data.</text>
</comment>
<accession>A0ABD6E986</accession>
<organism evidence="1 2">
    <name type="scientific">Gnathostoma spinigerum</name>
    <dbReference type="NCBI Taxonomy" id="75299"/>
    <lineage>
        <taxon>Eukaryota</taxon>
        <taxon>Metazoa</taxon>
        <taxon>Ecdysozoa</taxon>
        <taxon>Nematoda</taxon>
        <taxon>Chromadorea</taxon>
        <taxon>Rhabditida</taxon>
        <taxon>Spirurina</taxon>
        <taxon>Gnathostomatomorpha</taxon>
        <taxon>Gnathostomatoidea</taxon>
        <taxon>Gnathostomatidae</taxon>
        <taxon>Gnathostoma</taxon>
    </lineage>
</organism>
<dbReference type="Proteomes" id="UP001608902">
    <property type="component" value="Unassembled WGS sequence"/>
</dbReference>
<name>A0ABD6E986_9BILA</name>
<evidence type="ECO:0000313" key="1">
    <source>
        <dbReference type="EMBL" id="MFH4973924.1"/>
    </source>
</evidence>
<proteinExistence type="predicted"/>
<evidence type="ECO:0000313" key="2">
    <source>
        <dbReference type="Proteomes" id="UP001608902"/>
    </source>
</evidence>
<protein>
    <submittedName>
        <fullName evidence="1">Uncharacterized protein</fullName>
    </submittedName>
</protein>